<dbReference type="EMBL" id="NPEX01000171">
    <property type="protein sequence ID" value="RAI41939.1"/>
    <property type="molecule type" value="Genomic_DNA"/>
</dbReference>
<keyword evidence="3" id="KW-1185">Reference proteome</keyword>
<dbReference type="PANTHER" id="PTHR43757">
    <property type="entry name" value="AMINOMETHYLTRANSFERASE"/>
    <property type="match status" value="1"/>
</dbReference>
<dbReference type="InterPro" id="IPR029043">
    <property type="entry name" value="GcvT/YgfZ_C"/>
</dbReference>
<dbReference type="SUPFAM" id="SSF101790">
    <property type="entry name" value="Aminomethyltransferase beta-barrel domain"/>
    <property type="match status" value="1"/>
</dbReference>
<protein>
    <recommendedName>
        <fullName evidence="1">Aminomethyltransferase C-terminal domain-containing protein</fullName>
    </recommendedName>
</protein>
<accession>A0A327KSX6</accession>
<name>A0A327KSX6_9BRAD</name>
<dbReference type="AlphaFoldDB" id="A0A327KSX6"/>
<dbReference type="InterPro" id="IPR013977">
    <property type="entry name" value="GcvT_C"/>
</dbReference>
<dbReference type="Pfam" id="PF08669">
    <property type="entry name" value="GCV_T_C"/>
    <property type="match status" value="1"/>
</dbReference>
<gene>
    <name evidence="2" type="ORF">CH341_20590</name>
</gene>
<dbReference type="Gene3D" id="2.40.30.110">
    <property type="entry name" value="Aminomethyltransferase beta-barrel domains"/>
    <property type="match status" value="1"/>
</dbReference>
<evidence type="ECO:0000313" key="2">
    <source>
        <dbReference type="EMBL" id="RAI41939.1"/>
    </source>
</evidence>
<dbReference type="Proteomes" id="UP000249130">
    <property type="component" value="Unassembled WGS sequence"/>
</dbReference>
<dbReference type="PANTHER" id="PTHR43757:SF2">
    <property type="entry name" value="AMINOMETHYLTRANSFERASE, MITOCHONDRIAL"/>
    <property type="match status" value="1"/>
</dbReference>
<evidence type="ECO:0000313" key="3">
    <source>
        <dbReference type="Proteomes" id="UP000249130"/>
    </source>
</evidence>
<dbReference type="InterPro" id="IPR028896">
    <property type="entry name" value="GcvT/YgfZ/DmdA"/>
</dbReference>
<reference evidence="2 3" key="1">
    <citation type="submission" date="2017-07" db="EMBL/GenBank/DDBJ databases">
        <title>Draft Genome Sequences of Select Purple Nonsulfur Bacteria.</title>
        <authorList>
            <person name="Lasarre B."/>
            <person name="Mckinlay J.B."/>
        </authorList>
    </citation>
    <scope>NUCLEOTIDE SEQUENCE [LARGE SCALE GENOMIC DNA]</scope>
    <source>
        <strain evidence="2 3">DSM 5909</strain>
    </source>
</reference>
<proteinExistence type="predicted"/>
<feature type="domain" description="Aminomethyltransferase C-terminal" evidence="1">
    <location>
        <begin position="4"/>
        <end position="76"/>
    </location>
</feature>
<comment type="caution">
    <text evidence="2">The sequence shown here is derived from an EMBL/GenBank/DDBJ whole genome shotgun (WGS) entry which is preliminary data.</text>
</comment>
<sequence length="83" mass="8623">MSPEGRAPVRGHTALYRDAQGGAAIGEVTSGGFGPSIGGPVAMGYVPVADAAVETILYADVRGKRLPVRVAAMPFVPNRYKRP</sequence>
<evidence type="ECO:0000259" key="1">
    <source>
        <dbReference type="Pfam" id="PF08669"/>
    </source>
</evidence>
<organism evidence="2 3">
    <name type="scientific">Rhodoplanes roseus</name>
    <dbReference type="NCBI Taxonomy" id="29409"/>
    <lineage>
        <taxon>Bacteria</taxon>
        <taxon>Pseudomonadati</taxon>
        <taxon>Pseudomonadota</taxon>
        <taxon>Alphaproteobacteria</taxon>
        <taxon>Hyphomicrobiales</taxon>
        <taxon>Nitrobacteraceae</taxon>
        <taxon>Rhodoplanes</taxon>
    </lineage>
</organism>